<evidence type="ECO:0000259" key="1">
    <source>
        <dbReference type="Pfam" id="PF13761"/>
    </source>
</evidence>
<organism evidence="2 3">
    <name type="scientific">Methylocystis parvus</name>
    <dbReference type="NCBI Taxonomy" id="134"/>
    <lineage>
        <taxon>Bacteria</taxon>
        <taxon>Pseudomonadati</taxon>
        <taxon>Pseudomonadota</taxon>
        <taxon>Alphaproteobacteria</taxon>
        <taxon>Hyphomicrobiales</taxon>
        <taxon>Methylocystaceae</taxon>
        <taxon>Methylocystis</taxon>
    </lineage>
</organism>
<dbReference type="Pfam" id="PF04134">
    <property type="entry name" value="DCC1-like"/>
    <property type="match status" value="1"/>
</dbReference>
<dbReference type="KEGG" id="mpar:F7D14_09810"/>
<protein>
    <submittedName>
        <fullName evidence="2">DUF4166 domain-containing protein</fullName>
    </submittedName>
</protein>
<dbReference type="InterPro" id="IPR052927">
    <property type="entry name" value="DCC_oxidoreductase"/>
</dbReference>
<accession>A0A6B8M5V9</accession>
<sequence length="316" mass="35352">MTALFQKMLGADFDLLPEPVRRFHTLERELFTGGRADIVAPSSSLGARLLSLVAGLPAPGAQVETHVRFSPLPGGREYWRRDFAGRRYQSVMEEARDGRLIEHFGPFDLYFDLAATREGLRWSLSEWRFLKIPLPAMSKPSIECFEGAAGDRFTFDIDVVFPLIGKIVHYGGALSETPATAPIMVYDGVCLLCDGSVRYALDHEITPSIRFVAIQSEEGHDLARRNGVDPDQPDTFLFMENGRVMKKSEALFALARQLRGPARFAVLARILPRIVSDVLYGTIARNRYRLFGRKAECAPDPAQRHRFVLPDGAGNR</sequence>
<reference evidence="2 3" key="1">
    <citation type="submission" date="2019-09" db="EMBL/GenBank/DDBJ databases">
        <title>Isolation and complete genome sequencing of Methylocystis species.</title>
        <authorList>
            <person name="Rumah B.L."/>
            <person name="Stead C.E."/>
            <person name="Stevens B.C."/>
            <person name="Minton N.P."/>
            <person name="Grosse-Honebrink A."/>
            <person name="Zhang Y."/>
        </authorList>
    </citation>
    <scope>NUCLEOTIDE SEQUENCE [LARGE SCALE GENOMIC DNA]</scope>
    <source>
        <strain evidence="2 3">BRCS2</strain>
    </source>
</reference>
<name>A0A6B8M5V9_9HYPH</name>
<proteinExistence type="predicted"/>
<feature type="domain" description="DUF4166" evidence="1">
    <location>
        <begin position="16"/>
        <end position="173"/>
    </location>
</feature>
<dbReference type="PANTHER" id="PTHR33639">
    <property type="entry name" value="THIOL-DISULFIDE OXIDOREDUCTASE DCC"/>
    <property type="match status" value="1"/>
</dbReference>
<dbReference type="GO" id="GO:0015035">
    <property type="term" value="F:protein-disulfide reductase activity"/>
    <property type="evidence" value="ECO:0007669"/>
    <property type="project" value="InterPro"/>
</dbReference>
<dbReference type="AlphaFoldDB" id="A0A6B8M5V9"/>
<evidence type="ECO:0000313" key="2">
    <source>
        <dbReference type="EMBL" id="QGM97735.1"/>
    </source>
</evidence>
<dbReference type="Proteomes" id="UP000422569">
    <property type="component" value="Chromosome"/>
</dbReference>
<dbReference type="InterPro" id="IPR007263">
    <property type="entry name" value="DCC1-like"/>
</dbReference>
<dbReference type="InterPro" id="IPR025311">
    <property type="entry name" value="DUF4166"/>
</dbReference>
<dbReference type="Pfam" id="PF13761">
    <property type="entry name" value="DUF4166"/>
    <property type="match status" value="1"/>
</dbReference>
<dbReference type="PANTHER" id="PTHR33639:SF2">
    <property type="entry name" value="DUF393 DOMAIN-CONTAINING PROTEIN"/>
    <property type="match status" value="1"/>
</dbReference>
<dbReference type="RefSeq" id="WP_016917792.1">
    <property type="nucleotide sequence ID" value="NZ_CP044331.1"/>
</dbReference>
<dbReference type="EMBL" id="CP044331">
    <property type="protein sequence ID" value="QGM97735.1"/>
    <property type="molecule type" value="Genomic_DNA"/>
</dbReference>
<evidence type="ECO:0000313" key="3">
    <source>
        <dbReference type="Proteomes" id="UP000422569"/>
    </source>
</evidence>
<keyword evidence="3" id="KW-1185">Reference proteome</keyword>
<gene>
    <name evidence="2" type="ORF">F7D14_09810</name>
</gene>